<dbReference type="EMBL" id="CP159872">
    <property type="protein sequence ID" value="XCM81836.1"/>
    <property type="molecule type" value="Genomic_DNA"/>
</dbReference>
<proteinExistence type="predicted"/>
<protein>
    <recommendedName>
        <fullName evidence="2">MFS transporter</fullName>
    </recommendedName>
</protein>
<evidence type="ECO:0000313" key="1">
    <source>
        <dbReference type="EMBL" id="XCM81836.1"/>
    </source>
</evidence>
<gene>
    <name evidence="1" type="ORF">ABWK59_24505</name>
</gene>
<organism evidence="1">
    <name type="scientific">Kitasatospora camelliae</name>
    <dbReference type="NCBI Taxonomy" id="3156397"/>
    <lineage>
        <taxon>Bacteria</taxon>
        <taxon>Bacillati</taxon>
        <taxon>Actinomycetota</taxon>
        <taxon>Actinomycetes</taxon>
        <taxon>Kitasatosporales</taxon>
        <taxon>Streptomycetaceae</taxon>
        <taxon>Kitasatospora</taxon>
    </lineage>
</organism>
<accession>A0AAU8K3B0</accession>
<reference evidence="1" key="1">
    <citation type="submission" date="2024-06" db="EMBL/GenBank/DDBJ databases">
        <title>The genome sequences of Kitasatospora sp. strain HUAS MG31.</title>
        <authorList>
            <person name="Mo P."/>
        </authorList>
    </citation>
    <scope>NUCLEOTIDE SEQUENCE</scope>
    <source>
        <strain evidence="1">HUAS MG31</strain>
    </source>
</reference>
<evidence type="ECO:0008006" key="2">
    <source>
        <dbReference type="Google" id="ProtNLM"/>
    </source>
</evidence>
<dbReference type="KEGG" id="kcm:ABWK59_24505"/>
<dbReference type="AlphaFoldDB" id="A0AAU8K3B0"/>
<sequence length="95" mass="9915">MTSPITDSPAPSSTVPALAEVPPAAPAAPAARGLRAAWAARFGGFAGPFWVVIGGTAVNRIGNMVLPFLVFFLGSRGVATACGPPPRRWSRWAWR</sequence>
<name>A0AAU8K3B0_9ACTN</name>
<dbReference type="RefSeq" id="WP_354642764.1">
    <property type="nucleotide sequence ID" value="NZ_CP159872.1"/>
</dbReference>